<dbReference type="InterPro" id="IPR057120">
    <property type="entry name" value="Phage_TTP_2"/>
</dbReference>
<reference evidence="1" key="1">
    <citation type="submission" date="2018-05" db="EMBL/GenBank/DDBJ databases">
        <authorList>
            <person name="Lanie J.A."/>
            <person name="Ng W.-L."/>
            <person name="Kazmierczak K.M."/>
            <person name="Andrzejewski T.M."/>
            <person name="Davidsen T.M."/>
            <person name="Wayne K.J."/>
            <person name="Tettelin H."/>
            <person name="Glass J.I."/>
            <person name="Rusch D."/>
            <person name="Podicherti R."/>
            <person name="Tsui H.-C.T."/>
            <person name="Winkler M.E."/>
        </authorList>
    </citation>
    <scope>NUCLEOTIDE SEQUENCE</scope>
</reference>
<dbReference type="Pfam" id="PF23849">
    <property type="entry name" value="Phage_TTP_2"/>
    <property type="match status" value="1"/>
</dbReference>
<proteinExistence type="predicted"/>
<accession>A0A382MSD0</accession>
<gene>
    <name evidence="1" type="ORF">METZ01_LOCUS304480</name>
</gene>
<name>A0A382MSD0_9ZZZZ</name>
<protein>
    <submittedName>
        <fullName evidence="1">Uncharacterized protein</fullName>
    </submittedName>
</protein>
<organism evidence="1">
    <name type="scientific">marine metagenome</name>
    <dbReference type="NCBI Taxonomy" id="408172"/>
    <lineage>
        <taxon>unclassified sequences</taxon>
        <taxon>metagenomes</taxon>
        <taxon>ecological metagenomes</taxon>
    </lineage>
</organism>
<evidence type="ECO:0000313" key="1">
    <source>
        <dbReference type="EMBL" id="SVC51626.1"/>
    </source>
</evidence>
<dbReference type="AlphaFoldDB" id="A0A382MSD0"/>
<sequence length="262" mass="30602">MPGISDFKSMMDKRGGFARPNLFKVAISKIKADKQRDYQMRCFQAQIPGHNISTTDKDIGSRSVAYQKIFSDIILGFYVDSSLDTLHFWQDWIDLIIVRANPNRHNYYDNYTGEVKVTQENRSGEEVATWTFHDAYPKQIDPIQLDYGTNDAVMTCNTTITYRHFTVKFVEVVKKENKKTNEEAQYTQSVRTDMNKIDPMLEIINKKENWKFKDNTSDEFDTSDYPEWDEMDAGDRERILEWYRLHGSSKSGGALHMVDKIQ</sequence>
<dbReference type="EMBL" id="UINC01095496">
    <property type="protein sequence ID" value="SVC51626.1"/>
    <property type="molecule type" value="Genomic_DNA"/>
</dbReference>